<organism evidence="3">
    <name type="scientific">Oryza sativa subsp. japonica</name>
    <name type="common">Rice</name>
    <dbReference type="NCBI Taxonomy" id="39947"/>
    <lineage>
        <taxon>Eukaryota</taxon>
        <taxon>Viridiplantae</taxon>
        <taxon>Streptophyta</taxon>
        <taxon>Embryophyta</taxon>
        <taxon>Tracheophyta</taxon>
        <taxon>Spermatophyta</taxon>
        <taxon>Magnoliopsida</taxon>
        <taxon>Liliopsida</taxon>
        <taxon>Poales</taxon>
        <taxon>Poaceae</taxon>
        <taxon>BOP clade</taxon>
        <taxon>Oryzoideae</taxon>
        <taxon>Oryzeae</taxon>
        <taxon>Oryzinae</taxon>
        <taxon>Oryza</taxon>
        <taxon>Oryza sativa</taxon>
    </lineage>
</organism>
<reference evidence="2" key="1">
    <citation type="submission" date="2002-03" db="EMBL/GenBank/DDBJ databases">
        <title>Oryza sativa nipponbare(GA3) genomic DNA, chromosome 2, PAC clone:P0688H12.</title>
        <authorList>
            <person name="Sasaki T."/>
            <person name="Matsumoto T."/>
            <person name="Yamamoto K."/>
        </authorList>
    </citation>
    <scope>NUCLEOTIDE SEQUENCE</scope>
</reference>
<dbReference type="AlphaFoldDB" id="A3A676"/>
<sequence length="122" mass="12454">MAMGGGGPAVGSEAPVVAPKPRGWRMAVGSIGGGGISPPVARGGRRGERERGRRSAGGGLTGAVDAFRPAGEAGRQHAGAAAAAEAEARCETADRARERRHGIGRKEDEEVFRVGFIARILN</sequence>
<proteinExistence type="predicted"/>
<evidence type="ECO:0000313" key="2">
    <source>
        <dbReference type="EMBL" id="BAD15961.1"/>
    </source>
</evidence>
<protein>
    <submittedName>
        <fullName evidence="3">Uncharacterized protein</fullName>
    </submittedName>
</protein>
<evidence type="ECO:0000256" key="1">
    <source>
        <dbReference type="SAM" id="MobiDB-lite"/>
    </source>
</evidence>
<name>A3A676_ORYSJ</name>
<dbReference type="EMBL" id="AP004890">
    <property type="protein sequence ID" value="BAD15961.1"/>
    <property type="molecule type" value="Genomic_DNA"/>
</dbReference>
<dbReference type="Proteomes" id="UP000000763">
    <property type="component" value="Chromosome 2"/>
</dbReference>
<reference evidence="4" key="4">
    <citation type="journal article" date="2008" name="Nucleic Acids Res.">
        <title>The rice annotation project database (RAP-DB): 2008 update.</title>
        <authorList>
            <consortium name="The rice annotation project (RAP)"/>
        </authorList>
    </citation>
    <scope>GENOME REANNOTATION</scope>
    <source>
        <strain evidence="4">cv. Nipponbare</strain>
    </source>
</reference>
<gene>
    <name evidence="3" type="ORF">OsJ_06491</name>
    <name evidence="2" type="ORF">P0688H12.34</name>
</gene>
<accession>A3A676</accession>
<evidence type="ECO:0000313" key="4">
    <source>
        <dbReference type="Proteomes" id="UP000000763"/>
    </source>
</evidence>
<dbReference type="Proteomes" id="UP000007752">
    <property type="component" value="Chromosome 2"/>
</dbReference>
<feature type="region of interest" description="Disordered" evidence="1">
    <location>
        <begin position="28"/>
        <end position="80"/>
    </location>
</feature>
<reference evidence="3" key="5">
    <citation type="submission" date="2008-12" db="EMBL/GenBank/DDBJ databases">
        <title>Improved gene annotation of the rice (Oryza sativa) genomes.</title>
        <authorList>
            <person name="Wang J."/>
            <person name="Li R."/>
            <person name="Fan W."/>
            <person name="Huang Q."/>
            <person name="Zhang J."/>
            <person name="Zhou Y."/>
            <person name="Hu Y."/>
            <person name="Zi S."/>
            <person name="Li J."/>
            <person name="Ni P."/>
            <person name="Zheng H."/>
            <person name="Zhang Y."/>
            <person name="Zhao M."/>
            <person name="Hao Q."/>
            <person name="McDermott J."/>
            <person name="Samudrala R."/>
            <person name="Kristiansen K."/>
            <person name="Wong G.K.-S."/>
        </authorList>
    </citation>
    <scope>NUCLEOTIDE SEQUENCE</scope>
</reference>
<feature type="compositionally biased region" description="Low complexity" evidence="1">
    <location>
        <begin position="70"/>
        <end position="80"/>
    </location>
</feature>
<reference evidence="4" key="2">
    <citation type="journal article" date="2005" name="Nature">
        <title>The map-based sequence of the rice genome.</title>
        <authorList>
            <consortium name="International rice genome sequencing project (IRGSP)"/>
            <person name="Matsumoto T."/>
            <person name="Wu J."/>
            <person name="Kanamori H."/>
            <person name="Katayose Y."/>
            <person name="Fujisawa M."/>
            <person name="Namiki N."/>
            <person name="Mizuno H."/>
            <person name="Yamamoto K."/>
            <person name="Antonio B.A."/>
            <person name="Baba T."/>
            <person name="Sakata K."/>
            <person name="Nagamura Y."/>
            <person name="Aoki H."/>
            <person name="Arikawa K."/>
            <person name="Arita K."/>
            <person name="Bito T."/>
            <person name="Chiden Y."/>
            <person name="Fujitsuka N."/>
            <person name="Fukunaka R."/>
            <person name="Hamada M."/>
            <person name="Harada C."/>
            <person name="Hayashi A."/>
            <person name="Hijishita S."/>
            <person name="Honda M."/>
            <person name="Hosokawa S."/>
            <person name="Ichikawa Y."/>
            <person name="Idonuma A."/>
            <person name="Iijima M."/>
            <person name="Ikeda M."/>
            <person name="Ikeno M."/>
            <person name="Ito K."/>
            <person name="Ito S."/>
            <person name="Ito T."/>
            <person name="Ito Y."/>
            <person name="Ito Y."/>
            <person name="Iwabuchi A."/>
            <person name="Kamiya K."/>
            <person name="Karasawa W."/>
            <person name="Kurita K."/>
            <person name="Katagiri S."/>
            <person name="Kikuta A."/>
            <person name="Kobayashi H."/>
            <person name="Kobayashi N."/>
            <person name="Machita K."/>
            <person name="Maehara T."/>
            <person name="Masukawa M."/>
            <person name="Mizubayashi T."/>
            <person name="Mukai Y."/>
            <person name="Nagasaki H."/>
            <person name="Nagata Y."/>
            <person name="Naito S."/>
            <person name="Nakashima M."/>
            <person name="Nakama Y."/>
            <person name="Nakamichi Y."/>
            <person name="Nakamura M."/>
            <person name="Meguro A."/>
            <person name="Negishi M."/>
            <person name="Ohta I."/>
            <person name="Ohta T."/>
            <person name="Okamoto M."/>
            <person name="Ono N."/>
            <person name="Saji S."/>
            <person name="Sakaguchi M."/>
            <person name="Sakai K."/>
            <person name="Shibata M."/>
            <person name="Shimokawa T."/>
            <person name="Song J."/>
            <person name="Takazaki Y."/>
            <person name="Terasawa K."/>
            <person name="Tsugane M."/>
            <person name="Tsuji K."/>
            <person name="Ueda S."/>
            <person name="Waki K."/>
            <person name="Yamagata H."/>
            <person name="Yamamoto M."/>
            <person name="Yamamoto S."/>
            <person name="Yamane H."/>
            <person name="Yoshiki S."/>
            <person name="Yoshihara R."/>
            <person name="Yukawa K."/>
            <person name="Zhong H."/>
            <person name="Yano M."/>
            <person name="Yuan Q."/>
            <person name="Ouyang S."/>
            <person name="Liu J."/>
            <person name="Jones K.M."/>
            <person name="Gansberger K."/>
            <person name="Moffat K."/>
            <person name="Hill J."/>
            <person name="Bera J."/>
            <person name="Fadrosh D."/>
            <person name="Jin S."/>
            <person name="Johri S."/>
            <person name="Kim M."/>
            <person name="Overton L."/>
            <person name="Reardon M."/>
            <person name="Tsitrin T."/>
            <person name="Vuong H."/>
            <person name="Weaver B."/>
            <person name="Ciecko A."/>
            <person name="Tallon L."/>
            <person name="Jackson J."/>
            <person name="Pai G."/>
            <person name="Aken S.V."/>
            <person name="Utterback T."/>
            <person name="Reidmuller S."/>
            <person name="Feldblyum T."/>
            <person name="Hsiao J."/>
            <person name="Zismann V."/>
            <person name="Iobst S."/>
            <person name="de Vazeille A.R."/>
            <person name="Buell C.R."/>
            <person name="Ying K."/>
            <person name="Li Y."/>
            <person name="Lu T."/>
            <person name="Huang Y."/>
            <person name="Zhao Q."/>
            <person name="Feng Q."/>
            <person name="Zhang L."/>
            <person name="Zhu J."/>
            <person name="Weng Q."/>
            <person name="Mu J."/>
            <person name="Lu Y."/>
            <person name="Fan D."/>
            <person name="Liu Y."/>
            <person name="Guan J."/>
            <person name="Zhang Y."/>
            <person name="Yu S."/>
            <person name="Liu X."/>
            <person name="Zhang Y."/>
            <person name="Hong G."/>
            <person name="Han B."/>
            <person name="Choisne N."/>
            <person name="Demange N."/>
            <person name="Orjeda G."/>
            <person name="Samain S."/>
            <person name="Cattolico L."/>
            <person name="Pelletier E."/>
            <person name="Couloux A."/>
            <person name="Segurens B."/>
            <person name="Wincker P."/>
            <person name="D'Hont A."/>
            <person name="Scarpelli C."/>
            <person name="Weissenbach J."/>
            <person name="Salanoubat M."/>
            <person name="Quetier F."/>
            <person name="Yu Y."/>
            <person name="Kim H.R."/>
            <person name="Rambo T."/>
            <person name="Currie J."/>
            <person name="Collura K."/>
            <person name="Luo M."/>
            <person name="Yang T."/>
            <person name="Ammiraju J.S.S."/>
            <person name="Engler F."/>
            <person name="Soderlund C."/>
            <person name="Wing R.A."/>
            <person name="Palmer L.E."/>
            <person name="de la Bastide M."/>
            <person name="Spiegel L."/>
            <person name="Nascimento L."/>
            <person name="Zutavern T."/>
            <person name="O'Shaughnessy A."/>
            <person name="Dike S."/>
            <person name="Dedhia N."/>
            <person name="Preston R."/>
            <person name="Balija V."/>
            <person name="McCombie W.R."/>
            <person name="Chow T."/>
            <person name="Chen H."/>
            <person name="Chung M."/>
            <person name="Chen C."/>
            <person name="Shaw J."/>
            <person name="Wu H."/>
            <person name="Hsiao K."/>
            <person name="Chao Y."/>
            <person name="Chu M."/>
            <person name="Cheng C."/>
            <person name="Hour A."/>
            <person name="Lee P."/>
            <person name="Lin S."/>
            <person name="Lin Y."/>
            <person name="Liou J."/>
            <person name="Liu S."/>
            <person name="Hsing Y."/>
            <person name="Raghuvanshi S."/>
            <person name="Mohanty A."/>
            <person name="Bharti A.K."/>
            <person name="Gaur A."/>
            <person name="Gupta V."/>
            <person name="Kumar D."/>
            <person name="Ravi V."/>
            <person name="Vij S."/>
            <person name="Kapur A."/>
            <person name="Khurana P."/>
            <person name="Khurana P."/>
            <person name="Khurana J.P."/>
            <person name="Tyagi A.K."/>
            <person name="Gaikwad K."/>
            <person name="Singh A."/>
            <person name="Dalal V."/>
            <person name="Srivastava S."/>
            <person name="Dixit A."/>
            <person name="Pal A.K."/>
            <person name="Ghazi I.A."/>
            <person name="Yadav M."/>
            <person name="Pandit A."/>
            <person name="Bhargava A."/>
            <person name="Sureshbabu K."/>
            <person name="Batra K."/>
            <person name="Sharma T.R."/>
            <person name="Mohapatra T."/>
            <person name="Singh N.K."/>
            <person name="Messing J."/>
            <person name="Nelson A.B."/>
            <person name="Fuks G."/>
            <person name="Kavchok S."/>
            <person name="Keizer G."/>
            <person name="Linton E."/>
            <person name="Llaca V."/>
            <person name="Song R."/>
            <person name="Tanyolac B."/>
            <person name="Young S."/>
            <person name="Ho-Il K."/>
            <person name="Hahn J.H."/>
            <person name="Sangsakoo G."/>
            <person name="Vanavichit A."/>
            <person name="de Mattos Luiz.A.T."/>
            <person name="Zimmer P.D."/>
            <person name="Malone G."/>
            <person name="Dellagostin O."/>
            <person name="de Oliveira A.C."/>
            <person name="Bevan M."/>
            <person name="Bancroft I."/>
            <person name="Minx P."/>
            <person name="Cordum H."/>
            <person name="Wilson R."/>
            <person name="Cheng Z."/>
            <person name="Jin W."/>
            <person name="Jiang J."/>
            <person name="Leong S.A."/>
            <person name="Iwama H."/>
            <person name="Gojobori T."/>
            <person name="Itoh T."/>
            <person name="Niimura Y."/>
            <person name="Fujii Y."/>
            <person name="Habara T."/>
            <person name="Sakai H."/>
            <person name="Sato Y."/>
            <person name="Wilson G."/>
            <person name="Kumar K."/>
            <person name="McCouch S."/>
            <person name="Juretic N."/>
            <person name="Hoen D."/>
            <person name="Wright S."/>
            <person name="Bruskiewich R."/>
            <person name="Bureau T."/>
            <person name="Miyao A."/>
            <person name="Hirochika H."/>
            <person name="Nishikawa T."/>
            <person name="Kadowaki K."/>
            <person name="Sugiura M."/>
            <person name="Burr B."/>
            <person name="Sasaki T."/>
        </authorList>
    </citation>
    <scope>NUCLEOTIDE SEQUENCE [LARGE SCALE GENOMIC DNA]</scope>
    <source>
        <strain evidence="4">cv. Nipponbare</strain>
    </source>
</reference>
<reference evidence="3" key="3">
    <citation type="journal article" date="2005" name="PLoS Biol.">
        <title>The genomes of Oryza sativa: a history of duplications.</title>
        <authorList>
            <person name="Yu J."/>
            <person name="Wang J."/>
            <person name="Lin W."/>
            <person name="Li S."/>
            <person name="Li H."/>
            <person name="Zhou J."/>
            <person name="Ni P."/>
            <person name="Dong W."/>
            <person name="Hu S."/>
            <person name="Zeng C."/>
            <person name="Zhang J."/>
            <person name="Zhang Y."/>
            <person name="Li R."/>
            <person name="Xu Z."/>
            <person name="Li S."/>
            <person name="Li X."/>
            <person name="Zheng H."/>
            <person name="Cong L."/>
            <person name="Lin L."/>
            <person name="Yin J."/>
            <person name="Geng J."/>
            <person name="Li G."/>
            <person name="Shi J."/>
            <person name="Liu J."/>
            <person name="Lv H."/>
            <person name="Li J."/>
            <person name="Wang J."/>
            <person name="Deng Y."/>
            <person name="Ran L."/>
            <person name="Shi X."/>
            <person name="Wang X."/>
            <person name="Wu Q."/>
            <person name="Li C."/>
            <person name="Ren X."/>
            <person name="Wang J."/>
            <person name="Wang X."/>
            <person name="Li D."/>
            <person name="Liu D."/>
            <person name="Zhang X."/>
            <person name="Ji Z."/>
            <person name="Zhao W."/>
            <person name="Sun Y."/>
            <person name="Zhang Z."/>
            <person name="Bao J."/>
            <person name="Han Y."/>
            <person name="Dong L."/>
            <person name="Ji J."/>
            <person name="Chen P."/>
            <person name="Wu S."/>
            <person name="Liu J."/>
            <person name="Xiao Y."/>
            <person name="Bu D."/>
            <person name="Tan J."/>
            <person name="Yang L."/>
            <person name="Ye C."/>
            <person name="Zhang J."/>
            <person name="Xu J."/>
            <person name="Zhou Y."/>
            <person name="Yu Y."/>
            <person name="Zhang B."/>
            <person name="Zhuang S."/>
            <person name="Wei H."/>
            <person name="Liu B."/>
            <person name="Lei M."/>
            <person name="Yu H."/>
            <person name="Li Y."/>
            <person name="Xu H."/>
            <person name="Wei S."/>
            <person name="He X."/>
            <person name="Fang L."/>
            <person name="Zhang Z."/>
            <person name="Zhang Y."/>
            <person name="Huang X."/>
            <person name="Su Z."/>
            <person name="Tong W."/>
            <person name="Li J."/>
            <person name="Tong Z."/>
            <person name="Li S."/>
            <person name="Ye J."/>
            <person name="Wang L."/>
            <person name="Fang L."/>
            <person name="Lei T."/>
            <person name="Chen C."/>
            <person name="Chen H."/>
            <person name="Xu Z."/>
            <person name="Li H."/>
            <person name="Huang H."/>
            <person name="Zhang F."/>
            <person name="Xu H."/>
            <person name="Li N."/>
            <person name="Zhao C."/>
            <person name="Li S."/>
            <person name="Dong L."/>
            <person name="Huang Y."/>
            <person name="Li L."/>
            <person name="Xi Y."/>
            <person name="Qi Q."/>
            <person name="Li W."/>
            <person name="Zhang B."/>
            <person name="Hu W."/>
            <person name="Zhang Y."/>
            <person name="Tian X."/>
            <person name="Jiao Y."/>
            <person name="Liang X."/>
            <person name="Jin J."/>
            <person name="Gao L."/>
            <person name="Zheng W."/>
            <person name="Hao B."/>
            <person name="Liu S."/>
            <person name="Wang W."/>
            <person name="Yuan L."/>
            <person name="Cao M."/>
            <person name="McDermott J."/>
            <person name="Samudrala R."/>
            <person name="Wang J."/>
            <person name="Wong G.K."/>
            <person name="Yang H."/>
        </authorList>
    </citation>
    <scope>NUCLEOTIDE SEQUENCE [LARGE SCALE GENOMIC DNA]</scope>
</reference>
<evidence type="ECO:0000313" key="3">
    <source>
        <dbReference type="EMBL" id="EAZ22815.1"/>
    </source>
</evidence>
<dbReference type="EMBL" id="CM000139">
    <property type="protein sequence ID" value="EAZ22815.1"/>
    <property type="molecule type" value="Genomic_DNA"/>
</dbReference>